<proteinExistence type="predicted"/>
<keyword evidence="2" id="KW-1185">Reference proteome</keyword>
<evidence type="ECO:0000313" key="2">
    <source>
        <dbReference type="Proteomes" id="UP000319578"/>
    </source>
</evidence>
<protein>
    <submittedName>
        <fullName evidence="1">Uncharacterized protein</fullName>
    </submittedName>
</protein>
<name>A0ABQ0TMM6_9BACL</name>
<sequence>MRTGYVVDDTCEAYQVNRLFIADNSVHYYCLGGPNSKLTKQALATCTAEKLVEKYFS</sequence>
<comment type="caution">
    <text evidence="1">The sequence shown here is derived from an EMBL/GenBank/DDBJ whole genome shotgun (WGS) entry which is preliminary data.</text>
</comment>
<reference evidence="1 2" key="1">
    <citation type="submission" date="2019-06" db="EMBL/GenBank/DDBJ databases">
        <title>Whole genome shotgun sequence of Brevibacillus reuszeri NBRC 15719.</title>
        <authorList>
            <person name="Hosoyama A."/>
            <person name="Uohara A."/>
            <person name="Ohji S."/>
            <person name="Ichikawa N."/>
        </authorList>
    </citation>
    <scope>NUCLEOTIDE SEQUENCE [LARGE SCALE GENOMIC DNA]</scope>
    <source>
        <strain evidence="1 2">NBRC 15719</strain>
    </source>
</reference>
<evidence type="ECO:0000313" key="1">
    <source>
        <dbReference type="EMBL" id="GED69195.1"/>
    </source>
</evidence>
<dbReference type="Proteomes" id="UP000319578">
    <property type="component" value="Unassembled WGS sequence"/>
</dbReference>
<organism evidence="1 2">
    <name type="scientific">Brevibacillus reuszeri</name>
    <dbReference type="NCBI Taxonomy" id="54915"/>
    <lineage>
        <taxon>Bacteria</taxon>
        <taxon>Bacillati</taxon>
        <taxon>Bacillota</taxon>
        <taxon>Bacilli</taxon>
        <taxon>Bacillales</taxon>
        <taxon>Paenibacillaceae</taxon>
        <taxon>Brevibacillus</taxon>
    </lineage>
</organism>
<accession>A0ABQ0TMM6</accession>
<dbReference type="EMBL" id="BJON01000011">
    <property type="protein sequence ID" value="GED69195.1"/>
    <property type="molecule type" value="Genomic_DNA"/>
</dbReference>
<gene>
    <name evidence="1" type="ORF">BRE01_28970</name>
</gene>